<sequence length="96" mass="10659">MKVTKSLSSKEAIFSGYLIGVVVISLFVMDAGNLEWGAYWRVKPLVVTPLISACGAGLAYLVAWRRKFWALLLGGFIFMMFIWLGIVLGLNGTLWD</sequence>
<keyword evidence="1" id="KW-0812">Transmembrane</keyword>
<evidence type="ECO:0000313" key="2">
    <source>
        <dbReference type="EMBL" id="ADQ17944.1"/>
    </source>
</evidence>
<protein>
    <submittedName>
        <fullName evidence="2">KefB related efflux transport protein</fullName>
    </submittedName>
</protein>
<accession>E4RVP5</accession>
<dbReference type="EMBL" id="CP002305">
    <property type="protein sequence ID" value="ADQ17944.1"/>
    <property type="molecule type" value="Genomic_DNA"/>
</dbReference>
<evidence type="ECO:0000313" key="3">
    <source>
        <dbReference type="Proteomes" id="UP000007435"/>
    </source>
</evidence>
<dbReference type="eggNOG" id="COG3250">
    <property type="taxonomic scope" value="Bacteria"/>
</dbReference>
<reference evidence="2 3" key="2">
    <citation type="journal article" date="2011" name="Stand. Genomic Sci.">
        <title>Complete genome sequence of Leadbetterella byssophila type strain (4M15).</title>
        <authorList>
            <person name="Abt B."/>
            <person name="Teshima H."/>
            <person name="Lucas S."/>
            <person name="Lapidus A."/>
            <person name="Del Rio T.G."/>
            <person name="Nolan M."/>
            <person name="Tice H."/>
            <person name="Cheng J.F."/>
            <person name="Pitluck S."/>
            <person name="Liolios K."/>
            <person name="Pagani I."/>
            <person name="Ivanova N."/>
            <person name="Mavromatis K."/>
            <person name="Pati A."/>
            <person name="Tapia R."/>
            <person name="Han C."/>
            <person name="Goodwin L."/>
            <person name="Chen A."/>
            <person name="Palaniappan K."/>
            <person name="Land M."/>
            <person name="Hauser L."/>
            <person name="Chang Y.J."/>
            <person name="Jeffries C.D."/>
            <person name="Rohde M."/>
            <person name="Goker M."/>
            <person name="Tindall B.J."/>
            <person name="Detter J.C."/>
            <person name="Woyke T."/>
            <person name="Bristow J."/>
            <person name="Eisen J.A."/>
            <person name="Markowitz V."/>
            <person name="Hugenholtz P."/>
            <person name="Klenk H.P."/>
            <person name="Kyrpides N.C."/>
        </authorList>
    </citation>
    <scope>NUCLEOTIDE SEQUENCE [LARGE SCALE GENOMIC DNA]</scope>
    <source>
        <strain evidence="3">DSM 17132 / JCM 16389 / KACC 11308 / NBRC 106382 / 4M15</strain>
    </source>
</reference>
<feature type="transmembrane region" description="Helical" evidence="1">
    <location>
        <begin position="44"/>
        <end position="63"/>
    </location>
</feature>
<dbReference type="STRING" id="649349.Lbys_2267"/>
<keyword evidence="3" id="KW-1185">Reference proteome</keyword>
<dbReference type="RefSeq" id="WP_013408985.1">
    <property type="nucleotide sequence ID" value="NC_014655.1"/>
</dbReference>
<gene>
    <name evidence="2" type="ordered locus">Lbys_2267</name>
</gene>
<dbReference type="AlphaFoldDB" id="E4RVP5"/>
<evidence type="ECO:0000256" key="1">
    <source>
        <dbReference type="SAM" id="Phobius"/>
    </source>
</evidence>
<keyword evidence="1" id="KW-1133">Transmembrane helix</keyword>
<feature type="transmembrane region" description="Helical" evidence="1">
    <location>
        <begin position="12"/>
        <end position="32"/>
    </location>
</feature>
<reference key="1">
    <citation type="submission" date="2010-11" db="EMBL/GenBank/DDBJ databases">
        <title>The complete genome of Leadbetterella byssophila DSM 17132.</title>
        <authorList>
            <consortium name="US DOE Joint Genome Institute (JGI-PGF)"/>
            <person name="Lucas S."/>
            <person name="Copeland A."/>
            <person name="Lapidus A."/>
            <person name="Glavina del Rio T."/>
            <person name="Dalin E."/>
            <person name="Tice H."/>
            <person name="Bruce D."/>
            <person name="Goodwin L."/>
            <person name="Pitluck S."/>
            <person name="Kyrpides N."/>
            <person name="Mavromatis K."/>
            <person name="Ivanova N."/>
            <person name="Teshima H."/>
            <person name="Brettin T."/>
            <person name="Detter J.C."/>
            <person name="Han C."/>
            <person name="Tapia R."/>
            <person name="Land M."/>
            <person name="Hauser L."/>
            <person name="Markowitz V."/>
            <person name="Cheng J.-F."/>
            <person name="Hugenholtz P."/>
            <person name="Woyke T."/>
            <person name="Wu D."/>
            <person name="Tindall B."/>
            <person name="Pomrenke H.G."/>
            <person name="Brambilla E."/>
            <person name="Klenk H.-P."/>
            <person name="Eisen J.A."/>
        </authorList>
    </citation>
    <scope>NUCLEOTIDE SEQUENCE [LARGE SCALE GENOMIC DNA]</scope>
    <source>
        <strain>DSM 17132</strain>
    </source>
</reference>
<dbReference type="OrthoDB" id="770034at2"/>
<dbReference type="Proteomes" id="UP000007435">
    <property type="component" value="Chromosome"/>
</dbReference>
<keyword evidence="1" id="KW-0472">Membrane</keyword>
<dbReference type="HOGENOM" id="CLU_2356243_0_0_10"/>
<name>E4RVP5_LEAB4</name>
<dbReference type="KEGG" id="lby:Lbys_2267"/>
<proteinExistence type="predicted"/>
<organism evidence="2 3">
    <name type="scientific">Leadbetterella byssophila (strain DSM 17132 / JCM 16389 / KACC 11308 / NBRC 106382 / 4M15)</name>
    <dbReference type="NCBI Taxonomy" id="649349"/>
    <lineage>
        <taxon>Bacteria</taxon>
        <taxon>Pseudomonadati</taxon>
        <taxon>Bacteroidota</taxon>
        <taxon>Cytophagia</taxon>
        <taxon>Cytophagales</taxon>
        <taxon>Leadbetterellaceae</taxon>
        <taxon>Leadbetterella</taxon>
    </lineage>
</organism>
<feature type="transmembrane region" description="Helical" evidence="1">
    <location>
        <begin position="70"/>
        <end position="90"/>
    </location>
</feature>